<evidence type="ECO:0000256" key="5">
    <source>
        <dbReference type="ARBA" id="ARBA00023141"/>
    </source>
</evidence>
<dbReference type="GO" id="GO:0004664">
    <property type="term" value="F:prephenate dehydratase activity"/>
    <property type="evidence" value="ECO:0007669"/>
    <property type="project" value="UniProtKB-UniRule"/>
</dbReference>
<dbReference type="NCBIfam" id="NF008865">
    <property type="entry name" value="PRK11898.1"/>
    <property type="match status" value="1"/>
</dbReference>
<dbReference type="RefSeq" id="WP_093312873.1">
    <property type="nucleotide sequence ID" value="NZ_FNPV01000004.1"/>
</dbReference>
<dbReference type="PROSITE" id="PS51171">
    <property type="entry name" value="PREPHENATE_DEHYDR_3"/>
    <property type="match status" value="1"/>
</dbReference>
<keyword evidence="6 9" id="KW-0584">Phenylalanine biosynthesis</keyword>
<dbReference type="Proteomes" id="UP000199230">
    <property type="component" value="Unassembled WGS sequence"/>
</dbReference>
<dbReference type="STRING" id="159292.SAMN05192546_104281"/>
<proteinExistence type="predicted"/>
<accession>A0A1H3MU26</accession>
<name>A0A1H3MU26_9FIRM</name>
<dbReference type="InterPro" id="IPR001086">
    <property type="entry name" value="Preph_deHydtase"/>
</dbReference>
<dbReference type="PROSITE" id="PS51671">
    <property type="entry name" value="ACT"/>
    <property type="match status" value="1"/>
</dbReference>
<evidence type="ECO:0000259" key="11">
    <source>
        <dbReference type="PROSITE" id="PS51671"/>
    </source>
</evidence>
<protein>
    <recommendedName>
        <fullName evidence="3 9">Prephenate dehydratase</fullName>
        <shortName evidence="9">PDT</shortName>
        <ecNumber evidence="2 9">4.2.1.51</ecNumber>
    </recommendedName>
</protein>
<evidence type="ECO:0000256" key="3">
    <source>
        <dbReference type="ARBA" id="ARBA00021872"/>
    </source>
</evidence>
<dbReference type="InterPro" id="IPR018528">
    <property type="entry name" value="Preph_deHydtase_CS"/>
</dbReference>
<dbReference type="GO" id="GO:0005737">
    <property type="term" value="C:cytoplasm"/>
    <property type="evidence" value="ECO:0007669"/>
    <property type="project" value="TreeGrafter"/>
</dbReference>
<dbReference type="GO" id="GO:0009094">
    <property type="term" value="P:L-phenylalanine biosynthetic process"/>
    <property type="evidence" value="ECO:0007669"/>
    <property type="project" value="UniProtKB-UniPathway"/>
</dbReference>
<comment type="catalytic activity">
    <reaction evidence="8 9">
        <text>prephenate + H(+) = 3-phenylpyruvate + CO2 + H2O</text>
        <dbReference type="Rhea" id="RHEA:21648"/>
        <dbReference type="ChEBI" id="CHEBI:15377"/>
        <dbReference type="ChEBI" id="CHEBI:15378"/>
        <dbReference type="ChEBI" id="CHEBI:16526"/>
        <dbReference type="ChEBI" id="CHEBI:18005"/>
        <dbReference type="ChEBI" id="CHEBI:29934"/>
        <dbReference type="EC" id="4.2.1.51"/>
    </reaction>
</comment>
<organism evidence="12 13">
    <name type="scientific">Tindallia californiensis</name>
    <dbReference type="NCBI Taxonomy" id="159292"/>
    <lineage>
        <taxon>Bacteria</taxon>
        <taxon>Bacillati</taxon>
        <taxon>Bacillota</taxon>
        <taxon>Clostridia</taxon>
        <taxon>Peptostreptococcales</taxon>
        <taxon>Tindalliaceae</taxon>
        <taxon>Tindallia</taxon>
    </lineage>
</organism>
<comment type="pathway">
    <text evidence="1 9">Amino-acid biosynthesis; L-phenylalanine biosynthesis; phenylpyruvate from prephenate: step 1/1.</text>
</comment>
<evidence type="ECO:0000256" key="7">
    <source>
        <dbReference type="ARBA" id="ARBA00023239"/>
    </source>
</evidence>
<sequence>MKCGYLGPEGSYSYLALKEAYPELKPVPTTSFIEILEKLESGEVDFGFLPVENSTEGAVTVVMDSLLDLKDIVIQGEVVYSIKHHLFNTTGKMEEVKIISSHPQALEQCRGFFRRKYPHVNLIYAESTSAACCQAKEKGSEYAAVASMWAGEKNGLKVACQDIQDNRFNQTRFVKLGKIRKKPTGKDKTSIAFSFPYDEPGSLHKILKVFSDNHINLSRIESRPAKQELGQYIFFIDFNGHKEEPLIEEILKELERYTRKLYLFGSYPRSEKTL</sequence>
<evidence type="ECO:0000256" key="6">
    <source>
        <dbReference type="ARBA" id="ARBA00023222"/>
    </source>
</evidence>
<evidence type="ECO:0000256" key="9">
    <source>
        <dbReference type="RuleBase" id="RU361254"/>
    </source>
</evidence>
<dbReference type="Gene3D" id="3.40.190.10">
    <property type="entry name" value="Periplasmic binding protein-like II"/>
    <property type="match status" value="2"/>
</dbReference>
<dbReference type="InterPro" id="IPR045865">
    <property type="entry name" value="ACT-like_dom_sf"/>
</dbReference>
<dbReference type="OrthoDB" id="9802281at2"/>
<dbReference type="Pfam" id="PF00800">
    <property type="entry name" value="PDT"/>
    <property type="match status" value="1"/>
</dbReference>
<dbReference type="PANTHER" id="PTHR21022">
    <property type="entry name" value="PREPHENATE DEHYDRATASE P PROTEIN"/>
    <property type="match status" value="1"/>
</dbReference>
<keyword evidence="13" id="KW-1185">Reference proteome</keyword>
<dbReference type="InterPro" id="IPR002912">
    <property type="entry name" value="ACT_dom"/>
</dbReference>
<evidence type="ECO:0000313" key="13">
    <source>
        <dbReference type="Proteomes" id="UP000199230"/>
    </source>
</evidence>
<dbReference type="EMBL" id="FNPV01000004">
    <property type="protein sequence ID" value="SDY80197.1"/>
    <property type="molecule type" value="Genomic_DNA"/>
</dbReference>
<dbReference type="SUPFAM" id="SSF55021">
    <property type="entry name" value="ACT-like"/>
    <property type="match status" value="1"/>
</dbReference>
<keyword evidence="7 9" id="KW-0456">Lyase</keyword>
<evidence type="ECO:0000256" key="8">
    <source>
        <dbReference type="ARBA" id="ARBA00047848"/>
    </source>
</evidence>
<dbReference type="AlphaFoldDB" id="A0A1H3MU26"/>
<dbReference type="CDD" id="cd04905">
    <property type="entry name" value="ACT_CM-PDT"/>
    <property type="match status" value="1"/>
</dbReference>
<dbReference type="Gene3D" id="3.30.70.260">
    <property type="match status" value="1"/>
</dbReference>
<dbReference type="UniPathway" id="UPA00121">
    <property type="reaction ID" value="UER00345"/>
</dbReference>
<feature type="domain" description="ACT" evidence="11">
    <location>
        <begin position="191"/>
        <end position="268"/>
    </location>
</feature>
<dbReference type="Pfam" id="PF01842">
    <property type="entry name" value="ACT"/>
    <property type="match status" value="1"/>
</dbReference>
<dbReference type="EC" id="4.2.1.51" evidence="2 9"/>
<evidence type="ECO:0000256" key="1">
    <source>
        <dbReference type="ARBA" id="ARBA00004741"/>
    </source>
</evidence>
<evidence type="ECO:0000256" key="4">
    <source>
        <dbReference type="ARBA" id="ARBA00022605"/>
    </source>
</evidence>
<reference evidence="12 13" key="1">
    <citation type="submission" date="2016-10" db="EMBL/GenBank/DDBJ databases">
        <authorList>
            <person name="de Groot N.N."/>
        </authorList>
    </citation>
    <scope>NUCLEOTIDE SEQUENCE [LARGE SCALE GENOMIC DNA]</scope>
    <source>
        <strain evidence="12 13">APO</strain>
    </source>
</reference>
<dbReference type="FunFam" id="3.30.70.260:FF:000012">
    <property type="entry name" value="Prephenate dehydratase"/>
    <property type="match status" value="1"/>
</dbReference>
<evidence type="ECO:0000256" key="2">
    <source>
        <dbReference type="ARBA" id="ARBA00013147"/>
    </source>
</evidence>
<dbReference type="PANTHER" id="PTHR21022:SF19">
    <property type="entry name" value="PREPHENATE DEHYDRATASE-RELATED"/>
    <property type="match status" value="1"/>
</dbReference>
<gene>
    <name evidence="9" type="primary">pheA</name>
    <name evidence="12" type="ORF">SAMN05192546_104281</name>
</gene>
<dbReference type="SUPFAM" id="SSF53850">
    <property type="entry name" value="Periplasmic binding protein-like II"/>
    <property type="match status" value="1"/>
</dbReference>
<dbReference type="PROSITE" id="PS00858">
    <property type="entry name" value="PREPHENATE_DEHYDR_2"/>
    <property type="match status" value="1"/>
</dbReference>
<feature type="domain" description="Prephenate dehydratase" evidence="10">
    <location>
        <begin position="2"/>
        <end position="178"/>
    </location>
</feature>
<keyword evidence="5 9" id="KW-0057">Aromatic amino acid biosynthesis</keyword>
<keyword evidence="4 9" id="KW-0028">Amino-acid biosynthesis</keyword>
<evidence type="ECO:0000259" key="10">
    <source>
        <dbReference type="PROSITE" id="PS51171"/>
    </source>
</evidence>
<evidence type="ECO:0000313" key="12">
    <source>
        <dbReference type="EMBL" id="SDY80197.1"/>
    </source>
</evidence>